<sequence>MTDEYQSIPVADARAAVQASGELVAFKGPEFWQGSRDTFDPWLPMFSPTEEKPHPEFARVIIARREQEPREVVISWDEYAAELELDDPEWLEKRRQKPMAIFGAEVERHAYRVVFADVLAAAFPPARVAPRRCTEAEPRAAVAEVVPEPEPERDWFAEVKAADVGTLNGLYDEAREAGALVKVEGLQVAFSDRLLELTVPPKPKPAALPSKPVEPRPSGQRRRRGKR</sequence>
<keyword evidence="3" id="KW-1185">Reference proteome</keyword>
<reference evidence="2 3" key="1">
    <citation type="submission" date="2023-07" db="EMBL/GenBank/DDBJ databases">
        <title>Sorghum-associated microbial communities from plants grown in Nebraska, USA.</title>
        <authorList>
            <person name="Schachtman D."/>
        </authorList>
    </citation>
    <scope>NUCLEOTIDE SEQUENCE [LARGE SCALE GENOMIC DNA]</scope>
    <source>
        <strain evidence="2 3">2980</strain>
    </source>
</reference>
<proteinExistence type="predicted"/>
<name>A0ABU1SE54_9MICO</name>
<evidence type="ECO:0000313" key="2">
    <source>
        <dbReference type="EMBL" id="MDR6867876.1"/>
    </source>
</evidence>
<evidence type="ECO:0000313" key="3">
    <source>
        <dbReference type="Proteomes" id="UP001259347"/>
    </source>
</evidence>
<organism evidence="2 3">
    <name type="scientific">Microbacterium resistens</name>
    <dbReference type="NCBI Taxonomy" id="156977"/>
    <lineage>
        <taxon>Bacteria</taxon>
        <taxon>Bacillati</taxon>
        <taxon>Actinomycetota</taxon>
        <taxon>Actinomycetes</taxon>
        <taxon>Micrococcales</taxon>
        <taxon>Microbacteriaceae</taxon>
        <taxon>Microbacterium</taxon>
    </lineage>
</organism>
<evidence type="ECO:0000256" key="1">
    <source>
        <dbReference type="SAM" id="MobiDB-lite"/>
    </source>
</evidence>
<accession>A0ABU1SE54</accession>
<protein>
    <submittedName>
        <fullName evidence="2">Uncharacterized protein</fullName>
    </submittedName>
</protein>
<dbReference type="RefSeq" id="WP_310021134.1">
    <property type="nucleotide sequence ID" value="NZ_JAVDUM010000010.1"/>
</dbReference>
<dbReference type="Proteomes" id="UP001259347">
    <property type="component" value="Unassembled WGS sequence"/>
</dbReference>
<gene>
    <name evidence="2" type="ORF">J2Y69_002484</name>
</gene>
<comment type="caution">
    <text evidence="2">The sequence shown here is derived from an EMBL/GenBank/DDBJ whole genome shotgun (WGS) entry which is preliminary data.</text>
</comment>
<feature type="region of interest" description="Disordered" evidence="1">
    <location>
        <begin position="199"/>
        <end position="227"/>
    </location>
</feature>
<dbReference type="EMBL" id="JAVDUM010000010">
    <property type="protein sequence ID" value="MDR6867876.1"/>
    <property type="molecule type" value="Genomic_DNA"/>
</dbReference>